<accession>A0A8K0SQ63</accession>
<gene>
    <name evidence="2" type="ORF">B0I35DRAFT_438815</name>
</gene>
<reference evidence="2" key="1">
    <citation type="journal article" date="2021" name="Nat. Commun.">
        <title>Genetic determinants of endophytism in the Arabidopsis root mycobiome.</title>
        <authorList>
            <person name="Mesny F."/>
            <person name="Miyauchi S."/>
            <person name="Thiergart T."/>
            <person name="Pickel B."/>
            <person name="Atanasova L."/>
            <person name="Karlsson M."/>
            <person name="Huettel B."/>
            <person name="Barry K.W."/>
            <person name="Haridas S."/>
            <person name="Chen C."/>
            <person name="Bauer D."/>
            <person name="Andreopoulos W."/>
            <person name="Pangilinan J."/>
            <person name="LaButti K."/>
            <person name="Riley R."/>
            <person name="Lipzen A."/>
            <person name="Clum A."/>
            <person name="Drula E."/>
            <person name="Henrissat B."/>
            <person name="Kohler A."/>
            <person name="Grigoriev I.V."/>
            <person name="Martin F.M."/>
            <person name="Hacquard S."/>
        </authorList>
    </citation>
    <scope>NUCLEOTIDE SEQUENCE</scope>
    <source>
        <strain evidence="2">MPI-CAGE-CH-0235</strain>
    </source>
</reference>
<dbReference type="Proteomes" id="UP000813444">
    <property type="component" value="Unassembled WGS sequence"/>
</dbReference>
<evidence type="ECO:0000256" key="1">
    <source>
        <dbReference type="SAM" id="MobiDB-lite"/>
    </source>
</evidence>
<dbReference type="AlphaFoldDB" id="A0A8K0SQ63"/>
<keyword evidence="3" id="KW-1185">Reference proteome</keyword>
<sequence length="95" mass="10113">MMSYPMCLGSSAVTGKPTNPMRPVSRPGGSGNSPITVVDSGARKTGPGTETLPAINPQAIARRQAVRGTPYEDDPPQTRNRQSSSPIQSDQWHHS</sequence>
<organism evidence="2 3">
    <name type="scientific">Stachybotrys elegans</name>
    <dbReference type="NCBI Taxonomy" id="80388"/>
    <lineage>
        <taxon>Eukaryota</taxon>
        <taxon>Fungi</taxon>
        <taxon>Dikarya</taxon>
        <taxon>Ascomycota</taxon>
        <taxon>Pezizomycotina</taxon>
        <taxon>Sordariomycetes</taxon>
        <taxon>Hypocreomycetidae</taxon>
        <taxon>Hypocreales</taxon>
        <taxon>Stachybotryaceae</taxon>
        <taxon>Stachybotrys</taxon>
    </lineage>
</organism>
<name>A0A8K0SQ63_9HYPO</name>
<proteinExistence type="predicted"/>
<protein>
    <submittedName>
        <fullName evidence="2">Uncharacterized protein</fullName>
    </submittedName>
</protein>
<feature type="region of interest" description="Disordered" evidence="1">
    <location>
        <begin position="1"/>
        <end position="95"/>
    </location>
</feature>
<feature type="compositionally biased region" description="Polar residues" evidence="1">
    <location>
        <begin position="77"/>
        <end position="95"/>
    </location>
</feature>
<dbReference type="EMBL" id="JAGPNK010000011">
    <property type="protein sequence ID" value="KAH7311748.1"/>
    <property type="molecule type" value="Genomic_DNA"/>
</dbReference>
<evidence type="ECO:0000313" key="2">
    <source>
        <dbReference type="EMBL" id="KAH7311748.1"/>
    </source>
</evidence>
<comment type="caution">
    <text evidence="2">The sequence shown here is derived from an EMBL/GenBank/DDBJ whole genome shotgun (WGS) entry which is preliminary data.</text>
</comment>
<evidence type="ECO:0000313" key="3">
    <source>
        <dbReference type="Proteomes" id="UP000813444"/>
    </source>
</evidence>